<feature type="domain" description="Saccharopine dehydrogenase NADP binding" evidence="3">
    <location>
        <begin position="32"/>
        <end position="121"/>
    </location>
</feature>
<dbReference type="Gene3D" id="3.40.50.720">
    <property type="entry name" value="NAD(P)-binding Rossmann-like Domain"/>
    <property type="match status" value="1"/>
</dbReference>
<dbReference type="PANTHER" id="PTHR12286">
    <property type="entry name" value="SACCHAROPINE DEHYDROGENASE-LIKE OXIDOREDUCTASE"/>
    <property type="match status" value="1"/>
</dbReference>
<dbReference type="AlphaFoldDB" id="A0A1Y2I806"/>
<dbReference type="InterPro" id="IPR051276">
    <property type="entry name" value="Saccharopine_DH-like_oxidrdct"/>
</dbReference>
<sequence>MSAVSMLRSILISPCSNWYRQSQLRETRASYSLAIGVRSKEKGESLKKSLGLDDSVHLVQLDIARYDQVEAAVRNTQLVINAVGPYWGSGEGVVKACVENGKKYVDITGEPHFIREMIDRYDYLATKNAAIIVPACGFDSVPADLSVYLSNQTLKRELGPHTDLGLSETFYSVKMKFSGGSRATLMSMYEVAPRDKVRAAYGDYALSPVQGLPSPNLHVPAPVLFHSPPAFASPYVMSGINRAVVQRTFGLNQLNLCGARTVHGEKSVEKKEELLRSVTYGPKFRYGEYLITDSGSYFYALLASVTRMMFAILLSFSSFRWALKKFDPKPGEGPSEEEMERGSFTATNYTAACTEPEIWAKTVVHGQGDPAYLLT</sequence>
<dbReference type="Proteomes" id="UP000193067">
    <property type="component" value="Unassembled WGS sequence"/>
</dbReference>
<gene>
    <name evidence="4" type="ORF">PYCCODRAFT_1249413</name>
</gene>
<dbReference type="GO" id="GO:0005739">
    <property type="term" value="C:mitochondrion"/>
    <property type="evidence" value="ECO:0007669"/>
    <property type="project" value="TreeGrafter"/>
</dbReference>
<dbReference type="InterPro" id="IPR005097">
    <property type="entry name" value="Sacchrp_dh_NADP-bd"/>
</dbReference>
<keyword evidence="2" id="KW-1133">Transmembrane helix</keyword>
<keyword evidence="2" id="KW-0472">Membrane</keyword>
<evidence type="ECO:0000259" key="3">
    <source>
        <dbReference type="Pfam" id="PF03435"/>
    </source>
</evidence>
<accession>A0A1Y2I806</accession>
<protein>
    <recommendedName>
        <fullName evidence="3">Saccharopine dehydrogenase NADP binding domain-containing protein</fullName>
    </recommendedName>
</protein>
<dbReference type="EMBL" id="KZ084166">
    <property type="protein sequence ID" value="OSC96783.1"/>
    <property type="molecule type" value="Genomic_DNA"/>
</dbReference>
<dbReference type="InterPro" id="IPR036291">
    <property type="entry name" value="NAD(P)-bd_dom_sf"/>
</dbReference>
<dbReference type="GO" id="GO:0009247">
    <property type="term" value="P:glycolipid biosynthetic process"/>
    <property type="evidence" value="ECO:0007669"/>
    <property type="project" value="TreeGrafter"/>
</dbReference>
<name>A0A1Y2I806_TRAC3</name>
<evidence type="ECO:0000313" key="5">
    <source>
        <dbReference type="Proteomes" id="UP000193067"/>
    </source>
</evidence>
<feature type="transmembrane region" description="Helical" evidence="2">
    <location>
        <begin position="297"/>
        <end position="316"/>
    </location>
</feature>
<dbReference type="GO" id="GO:0005886">
    <property type="term" value="C:plasma membrane"/>
    <property type="evidence" value="ECO:0007669"/>
    <property type="project" value="TreeGrafter"/>
</dbReference>
<dbReference type="Pfam" id="PF03435">
    <property type="entry name" value="Sacchrp_dh_NADP"/>
    <property type="match status" value="1"/>
</dbReference>
<dbReference type="SUPFAM" id="SSF51735">
    <property type="entry name" value="NAD(P)-binding Rossmann-fold domains"/>
    <property type="match status" value="1"/>
</dbReference>
<evidence type="ECO:0000313" key="4">
    <source>
        <dbReference type="EMBL" id="OSC96783.1"/>
    </source>
</evidence>
<comment type="similarity">
    <text evidence="1">Belongs to the saccharopine dehydrogenase family.</text>
</comment>
<dbReference type="PANTHER" id="PTHR12286:SF5">
    <property type="entry name" value="SACCHAROPINE DEHYDROGENASE-LIKE OXIDOREDUCTASE"/>
    <property type="match status" value="1"/>
</dbReference>
<evidence type="ECO:0000256" key="1">
    <source>
        <dbReference type="ARBA" id="ARBA00038048"/>
    </source>
</evidence>
<proteinExistence type="inferred from homology"/>
<reference evidence="4 5" key="1">
    <citation type="journal article" date="2015" name="Biotechnol. Biofuels">
        <title>Enhanced degradation of softwood versus hardwood by the white-rot fungus Pycnoporus coccineus.</title>
        <authorList>
            <person name="Couturier M."/>
            <person name="Navarro D."/>
            <person name="Chevret D."/>
            <person name="Henrissat B."/>
            <person name="Piumi F."/>
            <person name="Ruiz-Duenas F.J."/>
            <person name="Martinez A.T."/>
            <person name="Grigoriev I.V."/>
            <person name="Riley R."/>
            <person name="Lipzen A."/>
            <person name="Berrin J.G."/>
            <person name="Master E.R."/>
            <person name="Rosso M.N."/>
        </authorList>
    </citation>
    <scope>NUCLEOTIDE SEQUENCE [LARGE SCALE GENOMIC DNA]</scope>
    <source>
        <strain evidence="4 5">BRFM310</strain>
    </source>
</reference>
<keyword evidence="2" id="KW-0812">Transmembrane</keyword>
<evidence type="ECO:0000256" key="2">
    <source>
        <dbReference type="SAM" id="Phobius"/>
    </source>
</evidence>
<organism evidence="4 5">
    <name type="scientific">Trametes coccinea (strain BRFM310)</name>
    <name type="common">Pycnoporus coccineus</name>
    <dbReference type="NCBI Taxonomy" id="1353009"/>
    <lineage>
        <taxon>Eukaryota</taxon>
        <taxon>Fungi</taxon>
        <taxon>Dikarya</taxon>
        <taxon>Basidiomycota</taxon>
        <taxon>Agaricomycotina</taxon>
        <taxon>Agaricomycetes</taxon>
        <taxon>Polyporales</taxon>
        <taxon>Polyporaceae</taxon>
        <taxon>Trametes</taxon>
    </lineage>
</organism>
<dbReference type="OrthoDB" id="10268090at2759"/>
<keyword evidence="5" id="KW-1185">Reference proteome</keyword>
<dbReference type="GO" id="GO:0005811">
    <property type="term" value="C:lipid droplet"/>
    <property type="evidence" value="ECO:0007669"/>
    <property type="project" value="TreeGrafter"/>
</dbReference>